<sequence>MKSFEKMFNILSMYSMDRTSLSISEIQEELKYPKSTIFRILNTLEKNNYVERNPDNHRYSLGFNFFRLGSIVQSQLDFRKVSLPIMKRLVAETNETVELNIVDGLNRVCIEKVDSPLDVRNFVRIGERKPLHLGASGKVLMAFLDKAEQIRIAENLQKDTGIDKERLLSSLEDIRKQGYACTRGERVPGSFAVAAPLFDKDGQMTASLTIAGPIQRLSDEREKELLQILLKASREISQNLGYPSFS</sequence>
<dbReference type="InterPro" id="IPR029016">
    <property type="entry name" value="GAF-like_dom_sf"/>
</dbReference>
<evidence type="ECO:0000256" key="2">
    <source>
        <dbReference type="ARBA" id="ARBA00023125"/>
    </source>
</evidence>
<dbReference type="Gene3D" id="3.30.450.40">
    <property type="match status" value="1"/>
</dbReference>
<name>A0ABU5ZKP6_9BACL</name>
<dbReference type="SUPFAM" id="SSF55781">
    <property type="entry name" value="GAF domain-like"/>
    <property type="match status" value="1"/>
</dbReference>
<proteinExistence type="predicted"/>
<evidence type="ECO:0000313" key="7">
    <source>
        <dbReference type="Proteomes" id="UP001310386"/>
    </source>
</evidence>
<dbReference type="InterPro" id="IPR036388">
    <property type="entry name" value="WH-like_DNA-bd_sf"/>
</dbReference>
<dbReference type="SUPFAM" id="SSF46785">
    <property type="entry name" value="Winged helix' DNA-binding domain"/>
    <property type="match status" value="1"/>
</dbReference>
<protein>
    <submittedName>
        <fullName evidence="6">IclR family transcriptional regulator</fullName>
    </submittedName>
</protein>
<evidence type="ECO:0000256" key="3">
    <source>
        <dbReference type="ARBA" id="ARBA00023163"/>
    </source>
</evidence>
<accession>A0ABU5ZKP6</accession>
<evidence type="ECO:0000259" key="4">
    <source>
        <dbReference type="PROSITE" id="PS51077"/>
    </source>
</evidence>
<keyword evidence="1" id="KW-0805">Transcription regulation</keyword>
<dbReference type="PANTHER" id="PTHR30136:SF35">
    <property type="entry name" value="HTH-TYPE TRANSCRIPTIONAL REGULATOR RV1719"/>
    <property type="match status" value="1"/>
</dbReference>
<dbReference type="InterPro" id="IPR050707">
    <property type="entry name" value="HTH_MetabolicPath_Reg"/>
</dbReference>
<dbReference type="Pfam" id="PF01614">
    <property type="entry name" value="IclR_C"/>
    <property type="match status" value="1"/>
</dbReference>
<dbReference type="InterPro" id="IPR036390">
    <property type="entry name" value="WH_DNA-bd_sf"/>
</dbReference>
<dbReference type="InterPro" id="IPR005471">
    <property type="entry name" value="Tscrpt_reg_IclR_N"/>
</dbReference>
<dbReference type="Proteomes" id="UP001310386">
    <property type="component" value="Unassembled WGS sequence"/>
</dbReference>
<dbReference type="RefSeq" id="WP_371753789.1">
    <property type="nucleotide sequence ID" value="NZ_JAYJLD010000009.1"/>
</dbReference>
<dbReference type="PROSITE" id="PS51077">
    <property type="entry name" value="HTH_ICLR"/>
    <property type="match status" value="1"/>
</dbReference>
<dbReference type="Pfam" id="PF09339">
    <property type="entry name" value="HTH_IclR"/>
    <property type="match status" value="1"/>
</dbReference>
<keyword evidence="2" id="KW-0238">DNA-binding</keyword>
<comment type="caution">
    <text evidence="6">The sequence shown here is derived from an EMBL/GenBank/DDBJ whole genome shotgun (WGS) entry which is preliminary data.</text>
</comment>
<dbReference type="PANTHER" id="PTHR30136">
    <property type="entry name" value="HELIX-TURN-HELIX TRANSCRIPTIONAL REGULATOR, ICLR FAMILY"/>
    <property type="match status" value="1"/>
</dbReference>
<evidence type="ECO:0000313" key="6">
    <source>
        <dbReference type="EMBL" id="MEB3101670.1"/>
    </source>
</evidence>
<dbReference type="InterPro" id="IPR014757">
    <property type="entry name" value="Tscrpt_reg_IclR_C"/>
</dbReference>
<dbReference type="EMBL" id="JAYJLD010000009">
    <property type="protein sequence ID" value="MEB3101670.1"/>
    <property type="molecule type" value="Genomic_DNA"/>
</dbReference>
<reference evidence="6" key="1">
    <citation type="submission" date="2023-12" db="EMBL/GenBank/DDBJ databases">
        <title>Fervidustalea candida gen. nov., sp. nov., a novel member of the family Paenibacillaceae isolated from a geothermal area.</title>
        <authorList>
            <person name="Li W.-J."/>
            <person name="Jiao J.-Y."/>
            <person name="Chen Y."/>
        </authorList>
    </citation>
    <scope>NUCLEOTIDE SEQUENCE</scope>
    <source>
        <strain evidence="6">SYSU GA230002</strain>
    </source>
</reference>
<keyword evidence="3" id="KW-0804">Transcription</keyword>
<dbReference type="PROSITE" id="PS51078">
    <property type="entry name" value="ICLR_ED"/>
    <property type="match status" value="1"/>
</dbReference>
<keyword evidence="7" id="KW-1185">Reference proteome</keyword>
<feature type="domain" description="IclR-ED" evidence="5">
    <location>
        <begin position="64"/>
        <end position="242"/>
    </location>
</feature>
<dbReference type="SMART" id="SM00346">
    <property type="entry name" value="HTH_ICLR"/>
    <property type="match status" value="1"/>
</dbReference>
<evidence type="ECO:0000259" key="5">
    <source>
        <dbReference type="PROSITE" id="PS51078"/>
    </source>
</evidence>
<dbReference type="Gene3D" id="1.10.10.10">
    <property type="entry name" value="Winged helix-like DNA-binding domain superfamily/Winged helix DNA-binding domain"/>
    <property type="match status" value="1"/>
</dbReference>
<organism evidence="6 7">
    <name type="scientific">Ferviditalea candida</name>
    <dbReference type="NCBI Taxonomy" id="3108399"/>
    <lineage>
        <taxon>Bacteria</taxon>
        <taxon>Bacillati</taxon>
        <taxon>Bacillota</taxon>
        <taxon>Bacilli</taxon>
        <taxon>Bacillales</taxon>
        <taxon>Paenibacillaceae</taxon>
        <taxon>Ferviditalea</taxon>
    </lineage>
</organism>
<evidence type="ECO:0000256" key="1">
    <source>
        <dbReference type="ARBA" id="ARBA00023015"/>
    </source>
</evidence>
<feature type="domain" description="HTH iclR-type" evidence="4">
    <location>
        <begin position="1"/>
        <end position="63"/>
    </location>
</feature>
<gene>
    <name evidence="6" type="ORF">VF724_08340</name>
</gene>